<reference evidence="2" key="1">
    <citation type="submission" date="2023-07" db="EMBL/GenBank/DDBJ databases">
        <title>Verminephrobacter genomes.</title>
        <authorList>
            <person name="Lund M.B."/>
        </authorList>
    </citation>
    <scope>NUCLEOTIDE SEQUENCE [LARGE SCALE GENOMIC DNA]</scope>
    <source>
        <strain evidence="2">AtM5-05</strain>
    </source>
</reference>
<organism evidence="1 2">
    <name type="scientific">Verminephrobacter aporrectodeae subsp. tuberculatae</name>
    <dbReference type="NCBI Taxonomy" id="1110392"/>
    <lineage>
        <taxon>Bacteria</taxon>
        <taxon>Pseudomonadati</taxon>
        <taxon>Pseudomonadota</taxon>
        <taxon>Betaproteobacteria</taxon>
        <taxon>Burkholderiales</taxon>
        <taxon>Comamonadaceae</taxon>
        <taxon>Verminephrobacter</taxon>
    </lineage>
</organism>
<dbReference type="PANTHER" id="PTHR38031:SF1">
    <property type="entry name" value="SULFUR CARRIER PROTEIN CYSO"/>
    <property type="match status" value="1"/>
</dbReference>
<dbReference type="EMBL" id="QZCW01000001">
    <property type="protein sequence ID" value="MCW5320096.1"/>
    <property type="molecule type" value="Genomic_DNA"/>
</dbReference>
<name>A0ABT3KP45_9BURK</name>
<dbReference type="InterPro" id="IPR003749">
    <property type="entry name" value="ThiS/MoaD-like"/>
</dbReference>
<dbReference type="InterPro" id="IPR012675">
    <property type="entry name" value="Beta-grasp_dom_sf"/>
</dbReference>
<dbReference type="InterPro" id="IPR052045">
    <property type="entry name" value="Sulfur_Carrier/Prot_Modifier"/>
</dbReference>
<protein>
    <submittedName>
        <fullName evidence="1">MoaD/ThiS family protein</fullName>
    </submittedName>
</protein>
<dbReference type="RefSeq" id="WP_265280950.1">
    <property type="nucleotide sequence ID" value="NZ_QZCW01000001.1"/>
</dbReference>
<evidence type="ECO:0000313" key="1">
    <source>
        <dbReference type="EMBL" id="MCW5320096.1"/>
    </source>
</evidence>
<accession>A0ABT3KP45</accession>
<dbReference type="InterPro" id="IPR010038">
    <property type="entry name" value="MoaD_arc-typ"/>
</dbReference>
<dbReference type="Gene3D" id="3.10.20.30">
    <property type="match status" value="1"/>
</dbReference>
<evidence type="ECO:0000313" key="2">
    <source>
        <dbReference type="Proteomes" id="UP001208935"/>
    </source>
</evidence>
<dbReference type="NCBIfam" id="TIGR01687">
    <property type="entry name" value="moaD_arch"/>
    <property type="match status" value="1"/>
</dbReference>
<sequence>MQIAVTIPTILRPLTGNQKQVTTHGRTLAELIDNLNQHYPGIKNRLVAEGKAHSFINIYVNDNDVRFVDNLGTTLRDGDNVTILPAVAGG</sequence>
<dbReference type="Proteomes" id="UP001208935">
    <property type="component" value="Unassembled WGS sequence"/>
</dbReference>
<gene>
    <name evidence="1" type="ORF">D5039_02545</name>
</gene>
<dbReference type="SUPFAM" id="SSF54285">
    <property type="entry name" value="MoaD/ThiS"/>
    <property type="match status" value="1"/>
</dbReference>
<comment type="caution">
    <text evidence="1">The sequence shown here is derived from an EMBL/GenBank/DDBJ whole genome shotgun (WGS) entry which is preliminary data.</text>
</comment>
<dbReference type="PANTHER" id="PTHR38031">
    <property type="entry name" value="SULFUR CARRIER PROTEIN SLR0821-RELATED"/>
    <property type="match status" value="1"/>
</dbReference>
<dbReference type="InterPro" id="IPR016155">
    <property type="entry name" value="Mopterin_synth/thiamin_S_b"/>
</dbReference>
<keyword evidence="2" id="KW-1185">Reference proteome</keyword>
<proteinExistence type="predicted"/>
<dbReference type="Pfam" id="PF02597">
    <property type="entry name" value="ThiS"/>
    <property type="match status" value="1"/>
</dbReference>